<feature type="transmembrane region" description="Helical" evidence="14">
    <location>
        <begin position="428"/>
        <end position="446"/>
    </location>
</feature>
<dbReference type="GO" id="GO:0042121">
    <property type="term" value="P:alginic acid biosynthetic process"/>
    <property type="evidence" value="ECO:0007669"/>
    <property type="project" value="UniProtKB-KW"/>
</dbReference>
<comment type="similarity">
    <text evidence="3 13">Belongs to the membrane-bound acyltransferase family.</text>
</comment>
<evidence type="ECO:0000313" key="15">
    <source>
        <dbReference type="EMBL" id="NNM74958.1"/>
    </source>
</evidence>
<evidence type="ECO:0000256" key="14">
    <source>
        <dbReference type="SAM" id="Phobius"/>
    </source>
</evidence>
<dbReference type="PIRSF" id="PIRSF016636">
    <property type="entry name" value="AlgI_DltB"/>
    <property type="match status" value="1"/>
</dbReference>
<gene>
    <name evidence="15" type="ORF">HJG44_21585</name>
</gene>
<evidence type="ECO:0000256" key="6">
    <source>
        <dbReference type="ARBA" id="ARBA00022679"/>
    </source>
</evidence>
<evidence type="ECO:0000256" key="5">
    <source>
        <dbReference type="ARBA" id="ARBA00022475"/>
    </source>
</evidence>
<dbReference type="RefSeq" id="WP_171220469.1">
    <property type="nucleotide sequence ID" value="NZ_JABEPP010000007.1"/>
</dbReference>
<evidence type="ECO:0000256" key="11">
    <source>
        <dbReference type="ARBA" id="ARBA00023315"/>
    </source>
</evidence>
<feature type="transmembrane region" description="Helical" evidence="14">
    <location>
        <begin position="377"/>
        <end position="394"/>
    </location>
</feature>
<proteinExistence type="inferred from homology"/>
<dbReference type="Proteomes" id="UP000564885">
    <property type="component" value="Unassembled WGS sequence"/>
</dbReference>
<keyword evidence="8" id="KW-0016">Alginate biosynthesis</keyword>
<evidence type="ECO:0000256" key="9">
    <source>
        <dbReference type="ARBA" id="ARBA00022989"/>
    </source>
</evidence>
<keyword evidence="10 13" id="KW-0472">Membrane</keyword>
<feature type="transmembrane region" description="Helical" evidence="14">
    <location>
        <begin position="114"/>
        <end position="132"/>
    </location>
</feature>
<dbReference type="InterPro" id="IPR028362">
    <property type="entry name" value="AlgI"/>
</dbReference>
<keyword evidence="6 13" id="KW-0808">Transferase</keyword>
<keyword evidence="9 14" id="KW-1133">Transmembrane helix</keyword>
<protein>
    <recommendedName>
        <fullName evidence="4">Probable alginate O-acetylase AlgI</fullName>
    </recommendedName>
    <alternativeName>
        <fullName evidence="12">Alginate biosynthesis protein AlgI</fullName>
    </alternativeName>
</protein>
<evidence type="ECO:0000256" key="3">
    <source>
        <dbReference type="ARBA" id="ARBA00010323"/>
    </source>
</evidence>
<evidence type="ECO:0000256" key="8">
    <source>
        <dbReference type="ARBA" id="ARBA00022841"/>
    </source>
</evidence>
<dbReference type="GO" id="GO:0016746">
    <property type="term" value="F:acyltransferase activity"/>
    <property type="evidence" value="ECO:0007669"/>
    <property type="project" value="UniProtKB-KW"/>
</dbReference>
<evidence type="ECO:0000256" key="13">
    <source>
        <dbReference type="PIRNR" id="PIRNR016636"/>
    </source>
</evidence>
<feature type="transmembrane region" description="Helical" evidence="14">
    <location>
        <begin position="308"/>
        <end position="333"/>
    </location>
</feature>
<feature type="transmembrane region" description="Helical" evidence="14">
    <location>
        <begin position="354"/>
        <end position="371"/>
    </location>
</feature>
<dbReference type="PANTHER" id="PTHR13285:SF23">
    <property type="entry name" value="TEICHOIC ACID D-ALANYLTRANSFERASE"/>
    <property type="match status" value="1"/>
</dbReference>
<evidence type="ECO:0000256" key="4">
    <source>
        <dbReference type="ARBA" id="ARBA00016084"/>
    </source>
</evidence>
<keyword evidence="5 13" id="KW-1003">Cell membrane</keyword>
<evidence type="ECO:0000256" key="7">
    <source>
        <dbReference type="ARBA" id="ARBA00022692"/>
    </source>
</evidence>
<feature type="transmembrane region" description="Helical" evidence="14">
    <location>
        <begin position="50"/>
        <end position="69"/>
    </location>
</feature>
<keyword evidence="7 14" id="KW-0812">Transmembrane</keyword>
<feature type="transmembrane region" description="Helical" evidence="14">
    <location>
        <begin position="76"/>
        <end position="94"/>
    </location>
</feature>
<dbReference type="Pfam" id="PF03062">
    <property type="entry name" value="MBOAT"/>
    <property type="match status" value="1"/>
</dbReference>
<feature type="transmembrane region" description="Helical" evidence="14">
    <location>
        <begin position="242"/>
        <end position="260"/>
    </location>
</feature>
<comment type="pathway">
    <text evidence="2">Glycan biosynthesis; alginate biosynthesis.</text>
</comment>
<dbReference type="EMBL" id="JABEPP010000007">
    <property type="protein sequence ID" value="NNM74958.1"/>
    <property type="molecule type" value="Genomic_DNA"/>
</dbReference>
<evidence type="ECO:0000256" key="2">
    <source>
        <dbReference type="ARBA" id="ARBA00005182"/>
    </source>
</evidence>
<keyword evidence="11 13" id="KW-0012">Acyltransferase</keyword>
<keyword evidence="16" id="KW-1185">Reference proteome</keyword>
<dbReference type="InterPro" id="IPR004299">
    <property type="entry name" value="MBOAT_fam"/>
</dbReference>
<evidence type="ECO:0000313" key="16">
    <source>
        <dbReference type="Proteomes" id="UP000564885"/>
    </source>
</evidence>
<dbReference type="PANTHER" id="PTHR13285">
    <property type="entry name" value="ACYLTRANSFERASE"/>
    <property type="match status" value="1"/>
</dbReference>
<name>A0A849IC25_9HYPH</name>
<evidence type="ECO:0000256" key="10">
    <source>
        <dbReference type="ARBA" id="ARBA00023136"/>
    </source>
</evidence>
<dbReference type="InterPro" id="IPR024194">
    <property type="entry name" value="Ac/AlaTfrase_AlgI/DltB"/>
</dbReference>
<comment type="subcellular location">
    <subcellularLocation>
        <location evidence="1">Cell membrane</location>
        <topology evidence="1">Multi-pass membrane protein</topology>
    </subcellularLocation>
</comment>
<dbReference type="GO" id="GO:0005886">
    <property type="term" value="C:plasma membrane"/>
    <property type="evidence" value="ECO:0007669"/>
    <property type="project" value="UniProtKB-SubCell"/>
</dbReference>
<sequence>MLFNSLVFLLLFLPAAWAGYAAVVRTLPRGRTAYLVLVSFVFYASFDLRFVPVLAASILLNWLLAAVFVRSGRGPLITIGIAANLLLLGIFKYLDFFGGLLALIPGVTPPRYDLALPLGISFFTFQHVMYLSDLRSGRTRHAGLLDYALYVAFFPRVIAGPLVRPADLLPQLAERAALPAAETVARGLALLVLGLAKKVFVGDPLGAFVDPIYARVATGAIPTIAEAWQATLGYTFQLYFDFSGYTDMALGLALLFGIVLPQNFDAPYRAVSIQDFWRRWHITLSLFLRDYLYIPFGGNRHGVPRQVLALFATMALGGLWHGAGWTFVAWGALHGIALGTHLIWRKAGRAMPDALGWACTFAFVSLAWVLFRAPDFAAATAIYAGLAGLSAGGLGQPSSDFWQLAAIAAALATLGPTAWSLSRKLPPLRWAAAALGLVLVAVLLKVGDDANADFIYAQF</sequence>
<dbReference type="InterPro" id="IPR051085">
    <property type="entry name" value="MB_O-acyltransferase"/>
</dbReference>
<accession>A0A849IC25</accession>
<feature type="transmembrane region" description="Helical" evidence="14">
    <location>
        <begin position="401"/>
        <end position="422"/>
    </location>
</feature>
<dbReference type="AlphaFoldDB" id="A0A849IC25"/>
<evidence type="ECO:0000256" key="1">
    <source>
        <dbReference type="ARBA" id="ARBA00004651"/>
    </source>
</evidence>
<evidence type="ECO:0000256" key="12">
    <source>
        <dbReference type="ARBA" id="ARBA00031030"/>
    </source>
</evidence>
<comment type="caution">
    <text evidence="15">The sequence shown here is derived from an EMBL/GenBank/DDBJ whole genome shotgun (WGS) entry which is preliminary data.</text>
</comment>
<organism evidence="15 16">
    <name type="scientific">Enterovirga aerilata</name>
    <dbReference type="NCBI Taxonomy" id="2730920"/>
    <lineage>
        <taxon>Bacteria</taxon>
        <taxon>Pseudomonadati</taxon>
        <taxon>Pseudomonadota</taxon>
        <taxon>Alphaproteobacteria</taxon>
        <taxon>Hyphomicrobiales</taxon>
        <taxon>Methylobacteriaceae</taxon>
        <taxon>Enterovirga</taxon>
    </lineage>
</organism>
<reference evidence="15 16" key="1">
    <citation type="submission" date="2020-04" db="EMBL/GenBank/DDBJ databases">
        <title>Enterovirga sp. isolate from soil.</title>
        <authorList>
            <person name="Chea S."/>
            <person name="Kim D.-U."/>
        </authorList>
    </citation>
    <scope>NUCLEOTIDE SEQUENCE [LARGE SCALE GENOMIC DNA]</scope>
    <source>
        <strain evidence="15 16">DB1703</strain>
    </source>
</reference>
<dbReference type="PIRSF" id="PIRSF500217">
    <property type="entry name" value="AlgI"/>
    <property type="match status" value="1"/>
</dbReference>